<protein>
    <submittedName>
        <fullName evidence="1">Uncharacterized protein</fullName>
    </submittedName>
</protein>
<gene>
    <name evidence="1" type="ORF">GCM10025864_39700</name>
</gene>
<dbReference type="RefSeq" id="WP_284294565.1">
    <property type="nucleotide sequence ID" value="NZ_BSUK01000001.1"/>
</dbReference>
<name>A0ABQ6I6A8_9MICO</name>
<sequence>MRADLLWRQRVRAPRLPVLYGHTYTGLPSGAPSWASGYGPMRAPAFVIGDVQVITLPAVWVTALIASTLAGIGLYDTDPSNGFMSLDLGALDGGASITNSGYLLITYSGGTT</sequence>
<accession>A0ABQ6I6A8</accession>
<evidence type="ECO:0000313" key="2">
    <source>
        <dbReference type="Proteomes" id="UP001157091"/>
    </source>
</evidence>
<organism evidence="1 2">
    <name type="scientific">Luteimicrobium album</name>
    <dbReference type="NCBI Taxonomy" id="1054550"/>
    <lineage>
        <taxon>Bacteria</taxon>
        <taxon>Bacillati</taxon>
        <taxon>Actinomycetota</taxon>
        <taxon>Actinomycetes</taxon>
        <taxon>Micrococcales</taxon>
        <taxon>Luteimicrobium</taxon>
    </lineage>
</organism>
<evidence type="ECO:0000313" key="1">
    <source>
        <dbReference type="EMBL" id="GMA26211.1"/>
    </source>
</evidence>
<reference evidence="2" key="1">
    <citation type="journal article" date="2019" name="Int. J. Syst. Evol. Microbiol.">
        <title>The Global Catalogue of Microorganisms (GCM) 10K type strain sequencing project: providing services to taxonomists for standard genome sequencing and annotation.</title>
        <authorList>
            <consortium name="The Broad Institute Genomics Platform"/>
            <consortium name="The Broad Institute Genome Sequencing Center for Infectious Disease"/>
            <person name="Wu L."/>
            <person name="Ma J."/>
        </authorList>
    </citation>
    <scope>NUCLEOTIDE SEQUENCE [LARGE SCALE GENOMIC DNA]</scope>
    <source>
        <strain evidence="2">NBRC 106348</strain>
    </source>
</reference>
<dbReference type="Proteomes" id="UP001157091">
    <property type="component" value="Unassembled WGS sequence"/>
</dbReference>
<comment type="caution">
    <text evidence="1">The sequence shown here is derived from an EMBL/GenBank/DDBJ whole genome shotgun (WGS) entry which is preliminary data.</text>
</comment>
<proteinExistence type="predicted"/>
<dbReference type="EMBL" id="BSUK01000001">
    <property type="protein sequence ID" value="GMA26211.1"/>
    <property type="molecule type" value="Genomic_DNA"/>
</dbReference>
<keyword evidence="2" id="KW-1185">Reference proteome</keyword>